<dbReference type="GO" id="GO:0016709">
    <property type="term" value="F:oxidoreductase activity, acting on paired donors, with incorporation or reduction of molecular oxygen, NAD(P)H as one donor, and incorporation of one atom of oxygen"/>
    <property type="evidence" value="ECO:0007669"/>
    <property type="project" value="UniProtKB-ARBA"/>
</dbReference>
<reference evidence="4 5" key="1">
    <citation type="submission" date="2019-05" db="EMBL/GenBank/DDBJ databases">
        <authorList>
            <person name="Moore K."/>
            <person name="O'Neill P."/>
            <person name="Farbos A."/>
            <person name="Studholme D.J."/>
        </authorList>
    </citation>
    <scope>NUCLEOTIDE SEQUENCE [LARGE SCALE GENOMIC DNA]</scope>
    <source>
        <strain evidence="4 5">DSM 9128</strain>
    </source>
</reference>
<organism evidence="4 5">
    <name type="scientific">Pseudomonas nitroreducens</name>
    <dbReference type="NCBI Taxonomy" id="46680"/>
    <lineage>
        <taxon>Bacteria</taxon>
        <taxon>Pseudomonadati</taxon>
        <taxon>Pseudomonadota</taxon>
        <taxon>Gammaproteobacteria</taxon>
        <taxon>Pseudomonadales</taxon>
        <taxon>Pseudomonadaceae</taxon>
        <taxon>Pseudomonas</taxon>
    </lineage>
</organism>
<sequence length="548" mass="60696">MIDTPVLISGAGPVGLTLALNLSRLGIRSVLLNDRRQTTSHPKLDVVNCRSMEIFRQLGLTERIRAAGNPVDANQYSAMAASASGPFYSVMSDRHLIYQPVSQAEQAIRACRDGSLPLESMQRIAQMHLEPVLMAEVEADPNIELRMGWRLYGFEQGATGVVAMAHEVDSGEAQQFFAQYLIGCDGPNSRVRNFLNIDYDGTRDLVGELFIIHLRSDEIAGLFPNNQPYWHTWLTRPGFAGLLVSPDASRNDYVLHRPFAPRPGESLESVVDAALGTRLRYEIVQSGPWRPQFLVARSFGRQRVFIAGDATHQFMPTGGLGMNTGVAEAHNLAWKLAACLAGWGGPRLLESYEAERLPVARRNRDHVKKCAAATFEAQMRRDDALLAQGPAGEAAREAAGREFERKVSRLYESLGVEIGYRYHGSPAIEADTASEPVYEEIRYTPTTWSGARLPSAFREDGTALFDQLALGSYTLLAFDADAEACAPLQEAAQECGVPLSVLPIHEKYLATLYERRFVLVRPDQHVCWRGDSLPVDCYSLFNRLRGAR</sequence>
<protein>
    <submittedName>
        <fullName evidence="4">2-polyprenyl-6-methoxyphenol hydroxylase</fullName>
    </submittedName>
</protein>
<dbReference type="PANTHER" id="PTHR43004:SF21">
    <property type="entry name" value="FAD-BINDING DOMAIN-CONTAINING PROTEIN-RELATED"/>
    <property type="match status" value="1"/>
</dbReference>
<dbReference type="AlphaFoldDB" id="A0A5R8ZUS5"/>
<dbReference type="InterPro" id="IPR050641">
    <property type="entry name" value="RIFMO-like"/>
</dbReference>
<dbReference type="InterPro" id="IPR002938">
    <property type="entry name" value="FAD-bd"/>
</dbReference>
<feature type="domain" description="FAD-binding" evidence="3">
    <location>
        <begin position="3"/>
        <end position="363"/>
    </location>
</feature>
<dbReference type="Pfam" id="PF21274">
    <property type="entry name" value="Rng_hyd_C"/>
    <property type="match status" value="1"/>
</dbReference>
<dbReference type="Proteomes" id="UP000307510">
    <property type="component" value="Unassembled WGS sequence"/>
</dbReference>
<dbReference type="PANTHER" id="PTHR43004">
    <property type="entry name" value="TRK SYSTEM POTASSIUM UPTAKE PROTEIN"/>
    <property type="match status" value="1"/>
</dbReference>
<accession>A0A5R8ZUS5</accession>
<gene>
    <name evidence="4" type="ORF">FEA48_27390</name>
</gene>
<dbReference type="EMBL" id="VASG01000009">
    <property type="protein sequence ID" value="TLP70030.1"/>
    <property type="molecule type" value="Genomic_DNA"/>
</dbReference>
<keyword evidence="2" id="KW-0274">FAD</keyword>
<dbReference type="Gene3D" id="3.30.9.10">
    <property type="entry name" value="D-Amino Acid Oxidase, subunit A, domain 2"/>
    <property type="match status" value="1"/>
</dbReference>
<dbReference type="Gene3D" id="3.50.50.60">
    <property type="entry name" value="FAD/NAD(P)-binding domain"/>
    <property type="match status" value="1"/>
</dbReference>
<dbReference type="RefSeq" id="WP_138216613.1">
    <property type="nucleotide sequence ID" value="NZ_VASG01000009.1"/>
</dbReference>
<dbReference type="InterPro" id="IPR036188">
    <property type="entry name" value="FAD/NAD-bd_sf"/>
</dbReference>
<dbReference type="Pfam" id="PF01494">
    <property type="entry name" value="FAD_binding_3"/>
    <property type="match status" value="1"/>
</dbReference>
<evidence type="ECO:0000313" key="5">
    <source>
        <dbReference type="Proteomes" id="UP000307510"/>
    </source>
</evidence>
<reference evidence="5" key="2">
    <citation type="submission" date="2019-06" db="EMBL/GenBank/DDBJ databases">
        <title>AzeR, a transcriptional regulator that responds to azelaic acid in Pseudomonas nitroreducens.</title>
        <authorList>
            <person name="Bez C."/>
            <person name="Javvadi S.G."/>
            <person name="Bertani I."/>
            <person name="Devescovi G."/>
            <person name="Studholme D.J."/>
            <person name="Geller A."/>
            <person name="Levy A."/>
            <person name="Venturi V."/>
        </authorList>
    </citation>
    <scope>NUCLEOTIDE SEQUENCE [LARGE SCALE GENOMIC DNA]</scope>
    <source>
        <strain evidence="5">DSM 9128</strain>
    </source>
</reference>
<name>A0A5R8ZUS5_PSENT</name>
<comment type="caution">
    <text evidence="4">The sequence shown here is derived from an EMBL/GenBank/DDBJ whole genome shotgun (WGS) entry which is preliminary data.</text>
</comment>
<dbReference type="GO" id="GO:0071949">
    <property type="term" value="F:FAD binding"/>
    <property type="evidence" value="ECO:0007669"/>
    <property type="project" value="InterPro"/>
</dbReference>
<dbReference type="SUPFAM" id="SSF51905">
    <property type="entry name" value="FAD/NAD(P)-binding domain"/>
    <property type="match status" value="1"/>
</dbReference>
<evidence type="ECO:0000256" key="1">
    <source>
        <dbReference type="ARBA" id="ARBA00022630"/>
    </source>
</evidence>
<dbReference type="Gene3D" id="3.40.30.120">
    <property type="match status" value="1"/>
</dbReference>
<proteinExistence type="predicted"/>
<keyword evidence="1" id="KW-0285">Flavoprotein</keyword>
<evidence type="ECO:0000259" key="3">
    <source>
        <dbReference type="Pfam" id="PF01494"/>
    </source>
</evidence>
<evidence type="ECO:0000256" key="2">
    <source>
        <dbReference type="ARBA" id="ARBA00022827"/>
    </source>
</evidence>
<dbReference type="PRINTS" id="PR00420">
    <property type="entry name" value="RNGMNOXGNASE"/>
</dbReference>
<dbReference type="NCBIfam" id="NF004780">
    <property type="entry name" value="PRK06126.1"/>
    <property type="match status" value="1"/>
</dbReference>
<evidence type="ECO:0000313" key="4">
    <source>
        <dbReference type="EMBL" id="TLP70030.1"/>
    </source>
</evidence>